<dbReference type="Gene3D" id="3.60.110.10">
    <property type="entry name" value="Carbon-nitrogen hydrolase"/>
    <property type="match status" value="1"/>
</dbReference>
<reference evidence="3" key="1">
    <citation type="submission" date="2019-09" db="EMBL/GenBank/DDBJ databases">
        <title>Characterisation of the sponge microbiome using genome-centric metagenomics.</title>
        <authorList>
            <person name="Engelberts J.P."/>
            <person name="Robbins S.J."/>
            <person name="De Goeij J.M."/>
            <person name="Aranda M."/>
            <person name="Bell S.C."/>
            <person name="Webster N.S."/>
        </authorList>
    </citation>
    <scope>NUCLEOTIDE SEQUENCE</scope>
    <source>
        <strain evidence="3">SB0661_bin_32</strain>
    </source>
</reference>
<name>A0A6B1D3P9_9CHLR</name>
<dbReference type="Pfam" id="PF00795">
    <property type="entry name" value="CN_hydrolase"/>
    <property type="match status" value="1"/>
</dbReference>
<dbReference type="InterPro" id="IPR036526">
    <property type="entry name" value="C-N_Hydrolase_sf"/>
</dbReference>
<comment type="caution">
    <text evidence="3">The sequence shown here is derived from an EMBL/GenBank/DDBJ whole genome shotgun (WGS) entry which is preliminary data.</text>
</comment>
<keyword evidence="1 3" id="KW-0378">Hydrolase</keyword>
<evidence type="ECO:0000256" key="1">
    <source>
        <dbReference type="ARBA" id="ARBA00022801"/>
    </source>
</evidence>
<dbReference type="AlphaFoldDB" id="A0A6B1D3P9"/>
<evidence type="ECO:0000313" key="3">
    <source>
        <dbReference type="EMBL" id="MYC93977.1"/>
    </source>
</evidence>
<gene>
    <name evidence="3" type="ORF">F4X14_03315</name>
</gene>
<evidence type="ECO:0000259" key="2">
    <source>
        <dbReference type="PROSITE" id="PS50263"/>
    </source>
</evidence>
<sequence>MIASRARLAPCPFTDRSHPMSRFANISLVNFPTLPPDEPDRLQKTLDRMCGYVDDAAQEQSDIVAFPEICNCLDTADPSDVAEPLDGPTVTALSQAARQHELYVVCPLIVSEEGRRYNCAVLIGRKGEIVGVYRKNFPTHPELEAGVTPGVETPVFETDFGRVGLCICFDLNYWEVGSGLCQNHAELVIWPSMWAGGRMLSKWAMEFGFNMAAVWKEQSTFVDIAGRELLAVKREARDRTGRSPVVTARIDLDRRLLHPDYNLENLKALFKRYGPTAAFTQWLKQDCHLVFGSQVPGLSSDQLIEEFGLETMRDYLARVRRDRKAALAAVAGPVYANGQTVAQDGERI</sequence>
<feature type="domain" description="CN hydrolase" evidence="2">
    <location>
        <begin position="24"/>
        <end position="321"/>
    </location>
</feature>
<dbReference type="EMBL" id="VXMH01000016">
    <property type="protein sequence ID" value="MYC93977.1"/>
    <property type="molecule type" value="Genomic_DNA"/>
</dbReference>
<protein>
    <submittedName>
        <fullName evidence="3">Carbon-nitrogen hydrolase family protein</fullName>
    </submittedName>
</protein>
<accession>A0A6B1D3P9</accession>
<dbReference type="InterPro" id="IPR003010">
    <property type="entry name" value="C-N_Hydrolase"/>
</dbReference>
<dbReference type="SUPFAM" id="SSF56317">
    <property type="entry name" value="Carbon-nitrogen hydrolase"/>
    <property type="match status" value="1"/>
</dbReference>
<dbReference type="PANTHER" id="PTHR43674:SF16">
    <property type="entry name" value="CARBON-NITROGEN FAMILY, PUTATIVE (AFU_ORTHOLOGUE AFUA_5G02350)-RELATED"/>
    <property type="match status" value="1"/>
</dbReference>
<dbReference type="PANTHER" id="PTHR43674">
    <property type="entry name" value="NITRILASE C965.09-RELATED"/>
    <property type="match status" value="1"/>
</dbReference>
<proteinExistence type="predicted"/>
<dbReference type="PROSITE" id="PS50263">
    <property type="entry name" value="CN_HYDROLASE"/>
    <property type="match status" value="1"/>
</dbReference>
<dbReference type="CDD" id="cd07197">
    <property type="entry name" value="nitrilase"/>
    <property type="match status" value="1"/>
</dbReference>
<dbReference type="InterPro" id="IPR050345">
    <property type="entry name" value="Aliph_Amidase/BUP"/>
</dbReference>
<organism evidence="3">
    <name type="scientific">Caldilineaceae bacterium SB0661_bin_32</name>
    <dbReference type="NCBI Taxonomy" id="2605255"/>
    <lineage>
        <taxon>Bacteria</taxon>
        <taxon>Bacillati</taxon>
        <taxon>Chloroflexota</taxon>
        <taxon>Caldilineae</taxon>
        <taxon>Caldilineales</taxon>
        <taxon>Caldilineaceae</taxon>
    </lineage>
</organism>
<dbReference type="GO" id="GO:0016811">
    <property type="term" value="F:hydrolase activity, acting on carbon-nitrogen (but not peptide) bonds, in linear amides"/>
    <property type="evidence" value="ECO:0007669"/>
    <property type="project" value="TreeGrafter"/>
</dbReference>